<keyword evidence="7" id="KW-0378">Hydrolase</keyword>
<evidence type="ECO:0000256" key="2">
    <source>
        <dbReference type="ARBA" id="ARBA00022448"/>
    </source>
</evidence>
<evidence type="ECO:0000256" key="4">
    <source>
        <dbReference type="ARBA" id="ARBA00023065"/>
    </source>
</evidence>
<proteinExistence type="inferred from homology"/>
<evidence type="ECO:0000256" key="3">
    <source>
        <dbReference type="ARBA" id="ARBA00022781"/>
    </source>
</evidence>
<evidence type="ECO:0000313" key="7">
    <source>
        <dbReference type="EMBL" id="VAX33481.1"/>
    </source>
</evidence>
<dbReference type="AlphaFoldDB" id="A0A3B1D3Y4"/>
<evidence type="ECO:0000256" key="6">
    <source>
        <dbReference type="ARBA" id="ARBA00023310"/>
    </source>
</evidence>
<accession>A0A3B1D3Y4</accession>
<dbReference type="EMBL" id="UOGF01000109">
    <property type="protein sequence ID" value="VAX33481.1"/>
    <property type="molecule type" value="Genomic_DNA"/>
</dbReference>
<protein>
    <submittedName>
        <fullName evidence="7">ATP synthase delta chain</fullName>
        <ecNumber evidence="7">3.6.3.14</ecNumber>
    </submittedName>
</protein>
<evidence type="ECO:0000256" key="1">
    <source>
        <dbReference type="ARBA" id="ARBA00004370"/>
    </source>
</evidence>
<keyword evidence="4" id="KW-0406">Ion transport</keyword>
<dbReference type="InterPro" id="IPR000711">
    <property type="entry name" value="ATPase_OSCP/dsu"/>
</dbReference>
<dbReference type="Pfam" id="PF00213">
    <property type="entry name" value="OSCP"/>
    <property type="match status" value="1"/>
</dbReference>
<dbReference type="HAMAP" id="MF_01416">
    <property type="entry name" value="ATP_synth_delta_bact"/>
    <property type="match status" value="1"/>
</dbReference>
<dbReference type="GO" id="GO:0016787">
    <property type="term" value="F:hydrolase activity"/>
    <property type="evidence" value="ECO:0007669"/>
    <property type="project" value="UniProtKB-KW"/>
</dbReference>
<dbReference type="PROSITE" id="PS00389">
    <property type="entry name" value="ATPASE_DELTA"/>
    <property type="match status" value="1"/>
</dbReference>
<dbReference type="Gene3D" id="1.10.520.20">
    <property type="entry name" value="N-terminal domain of the delta subunit of the F1F0-ATP synthase"/>
    <property type="match status" value="1"/>
</dbReference>
<keyword evidence="3" id="KW-0375">Hydrogen ion transport</keyword>
<gene>
    <name evidence="7" type="ORF">MNBD_NITROSPIRAE01-9</name>
</gene>
<dbReference type="GO" id="GO:0016020">
    <property type="term" value="C:membrane"/>
    <property type="evidence" value="ECO:0007669"/>
    <property type="project" value="UniProtKB-SubCell"/>
</dbReference>
<dbReference type="EC" id="3.6.3.14" evidence="7"/>
<dbReference type="SUPFAM" id="SSF47928">
    <property type="entry name" value="N-terminal domain of the delta subunit of the F1F0-ATP synthase"/>
    <property type="match status" value="1"/>
</dbReference>
<keyword evidence="2" id="KW-0813">Transport</keyword>
<sequence length="195" mass="21208">MPKHKDDLPVVIEGYAQALLSVAKSEGAVDRVEEELTGLRDVFSANHDLISFLKDPKVTEEGKRKAVSEILGDKVSPLVHFQIALAIEQGRAPLLPAIIDHFFSLTSESRKKITAKVTTAIPLSESATQKMESTLSELVGEAVFLKMSVDPDILGGIMVHLGDRIIDGSLKGQLDQLREGISRKILTEKGRSLGN</sequence>
<dbReference type="InterPro" id="IPR020781">
    <property type="entry name" value="ATPase_OSCP/d_CS"/>
</dbReference>
<organism evidence="7">
    <name type="scientific">hydrothermal vent metagenome</name>
    <dbReference type="NCBI Taxonomy" id="652676"/>
    <lineage>
        <taxon>unclassified sequences</taxon>
        <taxon>metagenomes</taxon>
        <taxon>ecological metagenomes</taxon>
    </lineage>
</organism>
<evidence type="ECO:0000256" key="5">
    <source>
        <dbReference type="ARBA" id="ARBA00023136"/>
    </source>
</evidence>
<comment type="subcellular location">
    <subcellularLocation>
        <location evidence="1">Membrane</location>
    </subcellularLocation>
</comment>
<keyword evidence="6" id="KW-0066">ATP synthesis</keyword>
<dbReference type="InterPro" id="IPR026015">
    <property type="entry name" value="ATP_synth_OSCP/delta_N_sf"/>
</dbReference>
<name>A0A3B1D3Y4_9ZZZZ</name>
<dbReference type="NCBIfam" id="TIGR01145">
    <property type="entry name" value="ATP_synt_delta"/>
    <property type="match status" value="1"/>
</dbReference>
<keyword evidence="5" id="KW-0472">Membrane</keyword>
<reference evidence="7" key="1">
    <citation type="submission" date="2018-06" db="EMBL/GenBank/DDBJ databases">
        <authorList>
            <person name="Zhirakovskaya E."/>
        </authorList>
    </citation>
    <scope>NUCLEOTIDE SEQUENCE</scope>
</reference>
<dbReference type="GO" id="GO:0046933">
    <property type="term" value="F:proton-transporting ATP synthase activity, rotational mechanism"/>
    <property type="evidence" value="ECO:0007669"/>
    <property type="project" value="InterPro"/>
</dbReference>
<dbReference type="PRINTS" id="PR00125">
    <property type="entry name" value="ATPASEDELTA"/>
</dbReference>
<dbReference type="PANTHER" id="PTHR11910">
    <property type="entry name" value="ATP SYNTHASE DELTA CHAIN"/>
    <property type="match status" value="1"/>
</dbReference>